<evidence type="ECO:0000313" key="6">
    <source>
        <dbReference type="EMBL" id="MCG2420123.1"/>
    </source>
</evidence>
<comment type="caution">
    <text evidence="6">The sequence shown here is derived from an EMBL/GenBank/DDBJ whole genome shotgun (WGS) entry which is preliminary data.</text>
</comment>
<evidence type="ECO:0000256" key="2">
    <source>
        <dbReference type="ARBA" id="ARBA00022692"/>
    </source>
</evidence>
<feature type="transmembrane region" description="Helical" evidence="5">
    <location>
        <begin position="64"/>
        <end position="90"/>
    </location>
</feature>
<dbReference type="AlphaFoldDB" id="A0A9X1U417"/>
<dbReference type="PANTHER" id="PTHR14948:SF25">
    <property type="entry name" value="DUF4190 DOMAIN-CONTAINING PROTEIN"/>
    <property type="match status" value="1"/>
</dbReference>
<reference evidence="6" key="1">
    <citation type="submission" date="2021-09" db="EMBL/GenBank/DDBJ databases">
        <title>Genome of Aequorivita sp. strain F47161.</title>
        <authorList>
            <person name="Wang Y."/>
        </authorList>
    </citation>
    <scope>NUCLEOTIDE SEQUENCE</scope>
    <source>
        <strain evidence="6">F47161</strain>
    </source>
</reference>
<evidence type="ECO:0000256" key="4">
    <source>
        <dbReference type="ARBA" id="ARBA00023136"/>
    </source>
</evidence>
<dbReference type="Proteomes" id="UP001139461">
    <property type="component" value="Unassembled WGS sequence"/>
</dbReference>
<gene>
    <name evidence="6" type="ORF">K8089_13920</name>
</gene>
<keyword evidence="7" id="KW-1185">Reference proteome</keyword>
<dbReference type="InterPro" id="IPR007593">
    <property type="entry name" value="CD225/Dispanin_fam"/>
</dbReference>
<comment type="subcellular location">
    <subcellularLocation>
        <location evidence="1">Membrane</location>
    </subcellularLocation>
</comment>
<protein>
    <submittedName>
        <fullName evidence="6">CD225/dispanin family protein</fullName>
    </submittedName>
</protein>
<organism evidence="6 7">
    <name type="scientific">Aequorivita vitellina</name>
    <dbReference type="NCBI Taxonomy" id="2874475"/>
    <lineage>
        <taxon>Bacteria</taxon>
        <taxon>Pseudomonadati</taxon>
        <taxon>Bacteroidota</taxon>
        <taxon>Flavobacteriia</taxon>
        <taxon>Flavobacteriales</taxon>
        <taxon>Flavobacteriaceae</taxon>
        <taxon>Aequorivita</taxon>
    </lineage>
</organism>
<dbReference type="InterPro" id="IPR051423">
    <property type="entry name" value="CD225/Dispanin"/>
</dbReference>
<sequence>MEFSRIEPSGNPPENYLIFAILMTIFCCWPVGIFAILKATKVRELWAMGDEVGAQKAADDAKKLTIWGAVAAFVLIIIPVIILFSMGIFATLMDAA</sequence>
<keyword evidence="2 5" id="KW-0812">Transmembrane</keyword>
<evidence type="ECO:0000256" key="3">
    <source>
        <dbReference type="ARBA" id="ARBA00022989"/>
    </source>
</evidence>
<evidence type="ECO:0000256" key="1">
    <source>
        <dbReference type="ARBA" id="ARBA00004370"/>
    </source>
</evidence>
<keyword evidence="3 5" id="KW-1133">Transmembrane helix</keyword>
<dbReference type="Pfam" id="PF04505">
    <property type="entry name" value="CD225"/>
    <property type="match status" value="1"/>
</dbReference>
<dbReference type="EMBL" id="JAIRBA010000033">
    <property type="protein sequence ID" value="MCG2420123.1"/>
    <property type="molecule type" value="Genomic_DNA"/>
</dbReference>
<keyword evidence="4 5" id="KW-0472">Membrane</keyword>
<name>A0A9X1U417_9FLAO</name>
<evidence type="ECO:0000313" key="7">
    <source>
        <dbReference type="Proteomes" id="UP001139461"/>
    </source>
</evidence>
<evidence type="ECO:0000256" key="5">
    <source>
        <dbReference type="SAM" id="Phobius"/>
    </source>
</evidence>
<dbReference type="GO" id="GO:0016020">
    <property type="term" value="C:membrane"/>
    <property type="evidence" value="ECO:0007669"/>
    <property type="project" value="UniProtKB-SubCell"/>
</dbReference>
<feature type="transmembrane region" description="Helical" evidence="5">
    <location>
        <begin position="16"/>
        <end position="37"/>
    </location>
</feature>
<accession>A0A9X1U417</accession>
<dbReference type="PANTHER" id="PTHR14948">
    <property type="entry name" value="NG5"/>
    <property type="match status" value="1"/>
</dbReference>
<proteinExistence type="predicted"/>
<dbReference type="RefSeq" id="WP_237603905.1">
    <property type="nucleotide sequence ID" value="NZ_JAIRBA010000033.1"/>
</dbReference>